<evidence type="ECO:0000256" key="3">
    <source>
        <dbReference type="ARBA" id="ARBA00023125"/>
    </source>
</evidence>
<dbReference type="GO" id="GO:0006298">
    <property type="term" value="P:mismatch repair"/>
    <property type="evidence" value="ECO:0007669"/>
    <property type="project" value="InterPro"/>
</dbReference>
<evidence type="ECO:0000259" key="6">
    <source>
        <dbReference type="SMART" id="SM00534"/>
    </source>
</evidence>
<dbReference type="GO" id="GO:0005829">
    <property type="term" value="C:cytosol"/>
    <property type="evidence" value="ECO:0007669"/>
    <property type="project" value="TreeGrafter"/>
</dbReference>
<keyword evidence="4" id="KW-0175">Coiled coil</keyword>
<proteinExistence type="predicted"/>
<feature type="domain" description="DNA mismatch repair proteins mutS family" evidence="6">
    <location>
        <begin position="366"/>
        <end position="551"/>
    </location>
</feature>
<keyword evidence="5" id="KW-0472">Membrane</keyword>
<evidence type="ECO:0000313" key="8">
    <source>
        <dbReference type="Proteomes" id="UP000095706"/>
    </source>
</evidence>
<keyword evidence="5" id="KW-1133">Transmembrane helix</keyword>
<organism evidence="7 8">
    <name type="scientific">Fusicatenibacter saccharivorans</name>
    <dbReference type="NCBI Taxonomy" id="1150298"/>
    <lineage>
        <taxon>Bacteria</taxon>
        <taxon>Bacillati</taxon>
        <taxon>Bacillota</taxon>
        <taxon>Clostridia</taxon>
        <taxon>Lachnospirales</taxon>
        <taxon>Lachnospiraceae</taxon>
        <taxon>Fusicatenibacter</taxon>
    </lineage>
</organism>
<evidence type="ECO:0000256" key="2">
    <source>
        <dbReference type="ARBA" id="ARBA00022840"/>
    </source>
</evidence>
<dbReference type="SMART" id="SM00534">
    <property type="entry name" value="MUTSac"/>
    <property type="match status" value="1"/>
</dbReference>
<dbReference type="RefSeq" id="WP_055226416.1">
    <property type="nucleotide sequence ID" value="NZ_CYYV01000003.1"/>
</dbReference>
<dbReference type="InterPro" id="IPR045076">
    <property type="entry name" value="MutS"/>
</dbReference>
<reference evidence="7 8" key="1">
    <citation type="submission" date="2015-09" db="EMBL/GenBank/DDBJ databases">
        <authorList>
            <consortium name="Pathogen Informatics"/>
        </authorList>
    </citation>
    <scope>NUCLEOTIDE SEQUENCE [LARGE SCALE GENOMIC DNA]</scope>
    <source>
        <strain evidence="7 8">2789STDY5608849</strain>
    </source>
</reference>
<feature type="transmembrane region" description="Helical" evidence="5">
    <location>
        <begin position="6"/>
        <end position="22"/>
    </location>
</feature>
<sequence length="566" mass="63752">MKELYTAAGIFVVLILLGVWMAQNNRNEQEKKLVQLRKKWGKKQEKRTAREKKEKLEACLRRKAGENFCVDAITWNDLDLDAVFDTVDHTVSVCGEEYLYTALRMPVTTTEIREERERLMKLFAENQKAREAVQKALLLMGKEKMNPPTEEIAVLMEAEPGEKGKYLLMAGIAVLGIGLLFVLPPLGVAVLFASMVGNGLMHGRESKKLESALKAFGCILRLQRTARELGKEKISGLEMYQKRLEEQEKQLRPITRKCRTLVNTKESQGGAANMIFAYFHTFFLLDLIEYSSVVSGVKSYEKAILQMAEDLGLLDFALSAASYRESLSYYCRPEFLDEKKAGCRIDVEELYHPLLTHPVANSLYAEGGILLTGSNASGKSTFMKNMAVNAILAQALNTSLSKRYRGVVCRIMTSMALRDNLTQGESYFVVEVKSLKRILEASREKTPLLCVIDEVLRGTNTTERIAASESVLAALRRANVLCLAATHDTELTYLLEDLYTNYHFEEQITAQSISFPYRLEQGPARGKNAIALLGNMGIDEKIVKQAERRAAEFETTGSWEKNKFLR</sequence>
<dbReference type="GO" id="GO:0140664">
    <property type="term" value="F:ATP-dependent DNA damage sensor activity"/>
    <property type="evidence" value="ECO:0007669"/>
    <property type="project" value="InterPro"/>
</dbReference>
<gene>
    <name evidence="7" type="primary">mutS_1</name>
    <name evidence="7" type="ORF">ERS852406_00668</name>
</gene>
<keyword evidence="1" id="KW-0547">Nucleotide-binding</keyword>
<dbReference type="GO" id="GO:0030983">
    <property type="term" value="F:mismatched DNA binding"/>
    <property type="evidence" value="ECO:0007669"/>
    <property type="project" value="InterPro"/>
</dbReference>
<keyword evidence="5" id="KW-0812">Transmembrane</keyword>
<dbReference type="GO" id="GO:0005524">
    <property type="term" value="F:ATP binding"/>
    <property type="evidence" value="ECO:0007669"/>
    <property type="project" value="UniProtKB-KW"/>
</dbReference>
<dbReference type="AlphaFoldDB" id="A0A173ZPK6"/>
<keyword evidence="3" id="KW-0238">DNA-binding</keyword>
<feature type="coiled-coil region" evidence="4">
    <location>
        <begin position="19"/>
        <end position="62"/>
    </location>
</feature>
<dbReference type="PANTHER" id="PTHR11361">
    <property type="entry name" value="DNA MISMATCH REPAIR PROTEIN MUTS FAMILY MEMBER"/>
    <property type="match status" value="1"/>
</dbReference>
<dbReference type="SUPFAM" id="SSF52540">
    <property type="entry name" value="P-loop containing nucleoside triphosphate hydrolases"/>
    <property type="match status" value="1"/>
</dbReference>
<dbReference type="InterPro" id="IPR000432">
    <property type="entry name" value="DNA_mismatch_repair_MutS_C"/>
</dbReference>
<evidence type="ECO:0000256" key="1">
    <source>
        <dbReference type="ARBA" id="ARBA00022741"/>
    </source>
</evidence>
<dbReference type="Proteomes" id="UP000095706">
    <property type="component" value="Unassembled WGS sequence"/>
</dbReference>
<dbReference type="Pfam" id="PF00488">
    <property type="entry name" value="MutS_V"/>
    <property type="match status" value="1"/>
</dbReference>
<accession>A0A173ZPK6</accession>
<evidence type="ECO:0000313" key="7">
    <source>
        <dbReference type="EMBL" id="CUN77977.1"/>
    </source>
</evidence>
<dbReference type="EMBL" id="CYYV01000003">
    <property type="protein sequence ID" value="CUN77977.1"/>
    <property type="molecule type" value="Genomic_DNA"/>
</dbReference>
<name>A0A173ZPK6_9FIRM</name>
<protein>
    <submittedName>
        <fullName evidence="7">DNA mismatch repair protein mutS</fullName>
    </submittedName>
</protein>
<keyword evidence="2" id="KW-0067">ATP-binding</keyword>
<dbReference type="InterPro" id="IPR027417">
    <property type="entry name" value="P-loop_NTPase"/>
</dbReference>
<dbReference type="Gene3D" id="3.40.50.300">
    <property type="entry name" value="P-loop containing nucleotide triphosphate hydrolases"/>
    <property type="match status" value="1"/>
</dbReference>
<dbReference type="PANTHER" id="PTHR11361:SF152">
    <property type="entry name" value="DNA MISMATCH REPAIR PROTEIN"/>
    <property type="match status" value="1"/>
</dbReference>
<evidence type="ECO:0000256" key="4">
    <source>
        <dbReference type="SAM" id="Coils"/>
    </source>
</evidence>
<evidence type="ECO:0000256" key="5">
    <source>
        <dbReference type="SAM" id="Phobius"/>
    </source>
</evidence>
<feature type="transmembrane region" description="Helical" evidence="5">
    <location>
        <begin position="166"/>
        <end position="192"/>
    </location>
</feature>